<keyword evidence="2" id="KW-1185">Reference proteome</keyword>
<evidence type="ECO:0000313" key="2">
    <source>
        <dbReference type="Proteomes" id="UP000600080"/>
    </source>
</evidence>
<sequence length="85" mass="9186">MTLAVYVPAVPEFAPVVRTAEAAGMDVRAVGDYLELATAEREVVLRREVTEMPTAVWHAALTGGLTGRIVSFTPRILHLATEDHA</sequence>
<comment type="caution">
    <text evidence="1">The sequence shown here is derived from an EMBL/GenBank/DDBJ whole genome shotgun (WGS) entry which is preliminary data.</text>
</comment>
<organism evidence="1 2">
    <name type="scientific">Streptomyces kronopolitis</name>
    <dbReference type="NCBI Taxonomy" id="1612435"/>
    <lineage>
        <taxon>Bacteria</taxon>
        <taxon>Bacillati</taxon>
        <taxon>Actinomycetota</taxon>
        <taxon>Actinomycetes</taxon>
        <taxon>Kitasatosporales</taxon>
        <taxon>Streptomycetaceae</taxon>
        <taxon>Streptomyces</taxon>
    </lineage>
</organism>
<dbReference type="EMBL" id="BMND01000037">
    <property type="protein sequence ID" value="GGN60511.1"/>
    <property type="molecule type" value="Genomic_DNA"/>
</dbReference>
<dbReference type="GeneID" id="301551546"/>
<proteinExistence type="predicted"/>
<accession>A0ABQ2JXN3</accession>
<reference evidence="2" key="1">
    <citation type="journal article" date="2019" name="Int. J. Syst. Evol. Microbiol.">
        <title>The Global Catalogue of Microorganisms (GCM) 10K type strain sequencing project: providing services to taxonomists for standard genome sequencing and annotation.</title>
        <authorList>
            <consortium name="The Broad Institute Genomics Platform"/>
            <consortium name="The Broad Institute Genome Sequencing Center for Infectious Disease"/>
            <person name="Wu L."/>
            <person name="Ma J."/>
        </authorList>
    </citation>
    <scope>NUCLEOTIDE SEQUENCE [LARGE SCALE GENOMIC DNA]</scope>
    <source>
        <strain evidence="2">CGMCC 4.7323</strain>
    </source>
</reference>
<dbReference type="RefSeq" id="WP_189103124.1">
    <property type="nucleotide sequence ID" value="NZ_BMND01000037.1"/>
</dbReference>
<gene>
    <name evidence="1" type="ORF">GCM10012285_58650</name>
</gene>
<name>A0ABQ2JXN3_9ACTN</name>
<dbReference type="Proteomes" id="UP000600080">
    <property type="component" value="Unassembled WGS sequence"/>
</dbReference>
<evidence type="ECO:0000313" key="1">
    <source>
        <dbReference type="EMBL" id="GGN60511.1"/>
    </source>
</evidence>
<protein>
    <submittedName>
        <fullName evidence="1">Uncharacterized protein</fullName>
    </submittedName>
</protein>